<accession>A0A443JML4</accession>
<dbReference type="RefSeq" id="WP_128208496.1">
    <property type="nucleotide sequence ID" value="NZ_JBHRSO010000055.1"/>
</dbReference>
<keyword evidence="3" id="KW-0547">Nucleotide-binding</keyword>
<dbReference type="GO" id="GO:0140359">
    <property type="term" value="F:ABC-type transporter activity"/>
    <property type="evidence" value="ECO:0007669"/>
    <property type="project" value="InterPro"/>
</dbReference>
<dbReference type="CDD" id="cd03220">
    <property type="entry name" value="ABC_KpsT_Wzt"/>
    <property type="match status" value="1"/>
</dbReference>
<dbReference type="PROSITE" id="PS50893">
    <property type="entry name" value="ABC_TRANSPORTER_2"/>
    <property type="match status" value="1"/>
</dbReference>
<evidence type="ECO:0000256" key="3">
    <source>
        <dbReference type="ARBA" id="ARBA00022741"/>
    </source>
</evidence>
<name>A0A443JML4_9RHOB</name>
<dbReference type="InterPro" id="IPR017871">
    <property type="entry name" value="ABC_transporter-like_CS"/>
</dbReference>
<dbReference type="EMBL" id="SAUZ01000008">
    <property type="protein sequence ID" value="RWR21741.1"/>
    <property type="molecule type" value="Genomic_DNA"/>
</dbReference>
<sequence>MIDFHNVSKSYRLRNGQVRQIMRGLTLSLPRDRNVALVGRNGAGKSTTLKLISGNLMPDRGTIIRHGRVSWPMGFSGGMHPALTGRQNARFIARIYGADTDEMADFVADFSELGAFLDMPVQTYSSGMRARLAFGISLAAEFDTYLIDEITEVGDAAFRKKCRDAFRARMQTAQVIVAAHSEATLRSMCDSVLLLDNGVVRWFDDLEEGLREYRKLIGV</sequence>
<dbReference type="SMART" id="SM00382">
    <property type="entry name" value="AAA"/>
    <property type="match status" value="1"/>
</dbReference>
<dbReference type="AlphaFoldDB" id="A0A443JML4"/>
<evidence type="ECO:0000259" key="5">
    <source>
        <dbReference type="PROSITE" id="PS50893"/>
    </source>
</evidence>
<organism evidence="6 7">
    <name type="scientific">Paenirhodobacter populi</name>
    <dbReference type="NCBI Taxonomy" id="2306993"/>
    <lineage>
        <taxon>Bacteria</taxon>
        <taxon>Pseudomonadati</taxon>
        <taxon>Pseudomonadota</taxon>
        <taxon>Alphaproteobacteria</taxon>
        <taxon>Rhodobacterales</taxon>
        <taxon>Rhodobacter group</taxon>
        <taxon>Paenirhodobacter</taxon>
    </lineage>
</organism>
<dbReference type="InterPro" id="IPR027417">
    <property type="entry name" value="P-loop_NTPase"/>
</dbReference>
<feature type="domain" description="ABC transporter" evidence="5">
    <location>
        <begin position="2"/>
        <end position="219"/>
    </location>
</feature>
<evidence type="ECO:0000256" key="2">
    <source>
        <dbReference type="ARBA" id="ARBA00022448"/>
    </source>
</evidence>
<gene>
    <name evidence="6" type="ORF">D2T30_08410</name>
</gene>
<comment type="similarity">
    <text evidence="1">Belongs to the ABC transporter superfamily.</text>
</comment>
<protein>
    <submittedName>
        <fullName evidence="6">ABC transporter ATP-binding protein</fullName>
    </submittedName>
</protein>
<dbReference type="GO" id="GO:0016887">
    <property type="term" value="F:ATP hydrolysis activity"/>
    <property type="evidence" value="ECO:0007669"/>
    <property type="project" value="InterPro"/>
</dbReference>
<evidence type="ECO:0000256" key="4">
    <source>
        <dbReference type="ARBA" id="ARBA00022840"/>
    </source>
</evidence>
<reference evidence="6 7" key="1">
    <citation type="submission" date="2019-01" db="EMBL/GenBank/DDBJ databases">
        <title>Sinorhodobacter populi sp. nov. isolated from the symptomatic bark tissue of Populus euramericana canker.</title>
        <authorList>
            <person name="Xu G."/>
        </authorList>
    </citation>
    <scope>NUCLEOTIDE SEQUENCE [LARGE SCALE GENOMIC DNA]</scope>
    <source>
        <strain evidence="6 7">SK2B-1</strain>
    </source>
</reference>
<dbReference type="PANTHER" id="PTHR46743">
    <property type="entry name" value="TEICHOIC ACIDS EXPORT ATP-BINDING PROTEIN TAGH"/>
    <property type="match status" value="1"/>
</dbReference>
<dbReference type="Pfam" id="PF00005">
    <property type="entry name" value="ABC_tran"/>
    <property type="match status" value="1"/>
</dbReference>
<evidence type="ECO:0000313" key="6">
    <source>
        <dbReference type="EMBL" id="RWR21741.1"/>
    </source>
</evidence>
<dbReference type="PANTHER" id="PTHR46743:SF2">
    <property type="entry name" value="TEICHOIC ACIDS EXPORT ATP-BINDING PROTEIN TAGH"/>
    <property type="match status" value="1"/>
</dbReference>
<proteinExistence type="inferred from homology"/>
<keyword evidence="4 6" id="KW-0067">ATP-binding</keyword>
<reference evidence="6 7" key="2">
    <citation type="submission" date="2019-01" db="EMBL/GenBank/DDBJ databases">
        <authorList>
            <person name="Li Y."/>
        </authorList>
    </citation>
    <scope>NUCLEOTIDE SEQUENCE [LARGE SCALE GENOMIC DNA]</scope>
    <source>
        <strain evidence="6 7">SK2B-1</strain>
    </source>
</reference>
<dbReference type="Gene3D" id="3.40.50.300">
    <property type="entry name" value="P-loop containing nucleotide triphosphate hydrolases"/>
    <property type="match status" value="1"/>
</dbReference>
<dbReference type="InterPro" id="IPR003593">
    <property type="entry name" value="AAA+_ATPase"/>
</dbReference>
<keyword evidence="2" id="KW-0813">Transport</keyword>
<comment type="caution">
    <text evidence="6">The sequence shown here is derived from an EMBL/GenBank/DDBJ whole genome shotgun (WGS) entry which is preliminary data.</text>
</comment>
<dbReference type="GO" id="GO:0016020">
    <property type="term" value="C:membrane"/>
    <property type="evidence" value="ECO:0007669"/>
    <property type="project" value="InterPro"/>
</dbReference>
<evidence type="ECO:0000313" key="7">
    <source>
        <dbReference type="Proteomes" id="UP000284476"/>
    </source>
</evidence>
<dbReference type="InterPro" id="IPR050683">
    <property type="entry name" value="Bact_Polysacc_Export_ATP-bd"/>
</dbReference>
<dbReference type="InterPro" id="IPR003439">
    <property type="entry name" value="ABC_transporter-like_ATP-bd"/>
</dbReference>
<dbReference type="Proteomes" id="UP000284476">
    <property type="component" value="Unassembled WGS sequence"/>
</dbReference>
<evidence type="ECO:0000256" key="1">
    <source>
        <dbReference type="ARBA" id="ARBA00005417"/>
    </source>
</evidence>
<dbReference type="InterPro" id="IPR015860">
    <property type="entry name" value="ABC_transpr_TagH-like"/>
</dbReference>
<dbReference type="SUPFAM" id="SSF52540">
    <property type="entry name" value="P-loop containing nucleoside triphosphate hydrolases"/>
    <property type="match status" value="1"/>
</dbReference>
<dbReference type="GO" id="GO:0005524">
    <property type="term" value="F:ATP binding"/>
    <property type="evidence" value="ECO:0007669"/>
    <property type="project" value="UniProtKB-KW"/>
</dbReference>
<dbReference type="PROSITE" id="PS00211">
    <property type="entry name" value="ABC_TRANSPORTER_1"/>
    <property type="match status" value="1"/>
</dbReference>